<protein>
    <submittedName>
        <fullName evidence="1">Uncharacterized protein</fullName>
    </submittedName>
</protein>
<name>A0A3A6W3N7_LEGPN</name>
<comment type="caution">
    <text evidence="1">The sequence shown here is derived from an EMBL/GenBank/DDBJ whole genome shotgun (WGS) entry which is preliminary data.</text>
</comment>
<dbReference type="AlphaFoldDB" id="A0A3A6W3N7"/>
<evidence type="ECO:0000313" key="1">
    <source>
        <dbReference type="EMBL" id="RJY34747.1"/>
    </source>
</evidence>
<accession>A0A3A6W3N7</accession>
<evidence type="ECO:0000313" key="2">
    <source>
        <dbReference type="Proteomes" id="UP000277145"/>
    </source>
</evidence>
<dbReference type="EMBL" id="QWDR01000001">
    <property type="protein sequence ID" value="RJY34747.1"/>
    <property type="molecule type" value="Genomic_DNA"/>
</dbReference>
<gene>
    <name evidence="1" type="ORF">D1H98_08270</name>
</gene>
<reference evidence="1 2" key="1">
    <citation type="submission" date="2018-08" db="EMBL/GenBank/DDBJ databases">
        <title>Genome Sequences of Legionella pneumophila subsp. pneumophila Isolates, Recovered from a Drinking Water System in a Large Builging.</title>
        <authorList>
            <person name="Gomez-Alvarez V."/>
            <person name="Boczek L."/>
            <person name="King D."/>
            <person name="Pemberton A."/>
            <person name="Pfaller S."/>
            <person name="Rodgers M."/>
            <person name="Santodomingo J."/>
            <person name="Revetta R."/>
        </authorList>
    </citation>
    <scope>NUCLEOTIDE SEQUENCE [LARGE SCALE GENOMIC DNA]</scope>
    <source>
        <strain evidence="1 2">L01C.1</strain>
    </source>
</reference>
<sequence length="68" mass="7980">MFLVVGKDKNNNLEGIVMNAKDCFAENDYEEKARETKPLFDEKEVHEAHDLENEMELDEEFDAIRSMN</sequence>
<dbReference type="Proteomes" id="UP000277145">
    <property type="component" value="Unassembled WGS sequence"/>
</dbReference>
<proteinExistence type="predicted"/>
<organism evidence="1 2">
    <name type="scientific">Legionella pneumophila subsp. pneumophila</name>
    <dbReference type="NCBI Taxonomy" id="91891"/>
    <lineage>
        <taxon>Bacteria</taxon>
        <taxon>Pseudomonadati</taxon>
        <taxon>Pseudomonadota</taxon>
        <taxon>Gammaproteobacteria</taxon>
        <taxon>Legionellales</taxon>
        <taxon>Legionellaceae</taxon>
        <taxon>Legionella</taxon>
    </lineage>
</organism>